<proteinExistence type="predicted"/>
<dbReference type="AlphaFoldDB" id="A0A6H5HKU4"/>
<dbReference type="Proteomes" id="UP000479000">
    <property type="component" value="Unassembled WGS sequence"/>
</dbReference>
<accession>A0A6H5HKU4</accession>
<evidence type="ECO:0000313" key="1">
    <source>
        <dbReference type="EMBL" id="CAB0018922.1"/>
    </source>
</evidence>
<dbReference type="EMBL" id="CADCXU010033536">
    <property type="protein sequence ID" value="CAB0018922.1"/>
    <property type="molecule type" value="Genomic_DNA"/>
</dbReference>
<keyword evidence="2" id="KW-1185">Reference proteome</keyword>
<gene>
    <name evidence="1" type="ORF">NTEN_LOCUS22634</name>
</gene>
<name>A0A6H5HKU4_9HEMI</name>
<evidence type="ECO:0000313" key="2">
    <source>
        <dbReference type="Proteomes" id="UP000479000"/>
    </source>
</evidence>
<protein>
    <submittedName>
        <fullName evidence="1">Uncharacterized protein</fullName>
    </submittedName>
</protein>
<organism evidence="1 2">
    <name type="scientific">Nesidiocoris tenuis</name>
    <dbReference type="NCBI Taxonomy" id="355587"/>
    <lineage>
        <taxon>Eukaryota</taxon>
        <taxon>Metazoa</taxon>
        <taxon>Ecdysozoa</taxon>
        <taxon>Arthropoda</taxon>
        <taxon>Hexapoda</taxon>
        <taxon>Insecta</taxon>
        <taxon>Pterygota</taxon>
        <taxon>Neoptera</taxon>
        <taxon>Paraneoptera</taxon>
        <taxon>Hemiptera</taxon>
        <taxon>Heteroptera</taxon>
        <taxon>Panheteroptera</taxon>
        <taxon>Cimicomorpha</taxon>
        <taxon>Miridae</taxon>
        <taxon>Dicyphina</taxon>
        <taxon>Nesidiocoris</taxon>
    </lineage>
</organism>
<sequence>MKQAAPPVKPLNHCPGCLVVELLYQLPSVPPRHRAEASHPDEVSSSEHCAAFLRRHEAGPKPLPSELLQDGARPQEVEYVLLLACVAHCTPLRRFTSPGDVVEVHCATSGLKHPSRATQARGSIIRWWSQGVQSLIALVVARGRCSPQKILPLSIPQHHQNSLPGPRQGACVHRKIQLHLATSRHLHPLGRPWESQANPLSEQNVWQSFPRHLHHLQQVFDVERQGLEIKRGSACLEHHNVARPQNTISYEIIIGKAVKNRLRSEAMKKTTNKKRVKQPVCGGEYKLNHKDREKLKTKNSYSTVTVKEEDMVVDMEESDLIRFCSTRPLGVNNTVRVHEKDQSHHHLHQFAGRYFHLQPNLCTCEATSSETVNDAK</sequence>
<reference evidence="1 2" key="1">
    <citation type="submission" date="2020-02" db="EMBL/GenBank/DDBJ databases">
        <authorList>
            <person name="Ferguson B K."/>
        </authorList>
    </citation>
    <scope>NUCLEOTIDE SEQUENCE [LARGE SCALE GENOMIC DNA]</scope>
</reference>